<dbReference type="HOGENOM" id="CLU_644503_0_0_1"/>
<proteinExistence type="predicted"/>
<dbReference type="GeneID" id="20238375"/>
<evidence type="ECO:0000313" key="3">
    <source>
        <dbReference type="Proteomes" id="UP000030746"/>
    </source>
</evidence>
<evidence type="ECO:0000256" key="1">
    <source>
        <dbReference type="SAM" id="MobiDB-lite"/>
    </source>
</evidence>
<dbReference type="CTD" id="20238375"/>
<sequence length="426" mass="44610">MDILLSESNCPNAIAYINASPSRCPPAPGSDSQLCSVVVTYTPTRVGYRLTKYNCQKYQQQQQNTQGSVGTVSQGRATQASTLISPPSFTTSGHLSTITNPPNTGSPNTITVSVPNLRANIGTNPQQITPNQAFTQAGQQNLRPSIGASQNLFQAQQPIGTAPTSTGTQVGATTNVQVNTGFPGSTMGFNPGTTNAAGSINLTGLGPRLPQTNRLQNPISGVNIGPTNPGSSINLRGMGSMLPQTNLPQNVNSRVGGSVQTGRSQIAVPGQINLPGQMQTISLTGTQTQFTPRSQPTNNAGITTAAGIPFQAAGIPFQQPQINPQNPNFRASNSGQMGQGQIAGQGQIGVPGQRLGGPQTQFIPRAAGVNLQQTGQIDSQVTAAANFATNAYNAKIRQQFSTEDKWYTLIDISNVQRQIRSGLCNE</sequence>
<reference evidence="2 3" key="1">
    <citation type="journal article" date="2013" name="Nature">
        <title>Insights into bilaterian evolution from three spiralian genomes.</title>
        <authorList>
            <person name="Simakov O."/>
            <person name="Marletaz F."/>
            <person name="Cho S.J."/>
            <person name="Edsinger-Gonzales E."/>
            <person name="Havlak P."/>
            <person name="Hellsten U."/>
            <person name="Kuo D.H."/>
            <person name="Larsson T."/>
            <person name="Lv J."/>
            <person name="Arendt D."/>
            <person name="Savage R."/>
            <person name="Osoegawa K."/>
            <person name="de Jong P."/>
            <person name="Grimwood J."/>
            <person name="Chapman J.A."/>
            <person name="Shapiro H."/>
            <person name="Aerts A."/>
            <person name="Otillar R.P."/>
            <person name="Terry A.Y."/>
            <person name="Boore J.L."/>
            <person name="Grigoriev I.V."/>
            <person name="Lindberg D.R."/>
            <person name="Seaver E.C."/>
            <person name="Weisblat D.A."/>
            <person name="Putnam N.H."/>
            <person name="Rokhsar D.S."/>
        </authorList>
    </citation>
    <scope>NUCLEOTIDE SEQUENCE [LARGE SCALE GENOMIC DNA]</scope>
</reference>
<dbReference type="AlphaFoldDB" id="V4C2Q8"/>
<dbReference type="KEGG" id="lgi:LOTGIDRAFT_160356"/>
<dbReference type="Proteomes" id="UP000030746">
    <property type="component" value="Unassembled WGS sequence"/>
</dbReference>
<keyword evidence="3" id="KW-1185">Reference proteome</keyword>
<name>V4C2Q8_LOTGI</name>
<gene>
    <name evidence="2" type="ORF">LOTGIDRAFT_160356</name>
</gene>
<accession>V4C2Q8</accession>
<organism evidence="2 3">
    <name type="scientific">Lottia gigantea</name>
    <name type="common">Giant owl limpet</name>
    <dbReference type="NCBI Taxonomy" id="225164"/>
    <lineage>
        <taxon>Eukaryota</taxon>
        <taxon>Metazoa</taxon>
        <taxon>Spiralia</taxon>
        <taxon>Lophotrochozoa</taxon>
        <taxon>Mollusca</taxon>
        <taxon>Gastropoda</taxon>
        <taxon>Patellogastropoda</taxon>
        <taxon>Lottioidea</taxon>
        <taxon>Lottiidae</taxon>
        <taxon>Lottia</taxon>
    </lineage>
</organism>
<protein>
    <submittedName>
        <fullName evidence="2">Uncharacterized protein</fullName>
    </submittedName>
</protein>
<evidence type="ECO:0000313" key="2">
    <source>
        <dbReference type="EMBL" id="ESO95809.1"/>
    </source>
</evidence>
<dbReference type="RefSeq" id="XP_009053651.1">
    <property type="nucleotide sequence ID" value="XM_009055403.1"/>
</dbReference>
<feature type="region of interest" description="Disordered" evidence="1">
    <location>
        <begin position="83"/>
        <end position="107"/>
    </location>
</feature>
<dbReference type="EMBL" id="KB201611">
    <property type="protein sequence ID" value="ESO95809.1"/>
    <property type="molecule type" value="Genomic_DNA"/>
</dbReference>